<accession>A0A316UTQ4</accession>
<feature type="domain" description="FAD-binding FR-type" evidence="12">
    <location>
        <begin position="357"/>
        <end position="483"/>
    </location>
</feature>
<dbReference type="InterPro" id="IPR013112">
    <property type="entry name" value="FAD-bd_8"/>
</dbReference>
<feature type="transmembrane region" description="Helical" evidence="11">
    <location>
        <begin position="137"/>
        <end position="160"/>
    </location>
</feature>
<evidence type="ECO:0000256" key="8">
    <source>
        <dbReference type="ARBA" id="ARBA00023065"/>
    </source>
</evidence>
<dbReference type="GeneID" id="37027761"/>
<evidence type="ECO:0000256" key="3">
    <source>
        <dbReference type="ARBA" id="ARBA00022448"/>
    </source>
</evidence>
<dbReference type="Pfam" id="PF01794">
    <property type="entry name" value="Ferric_reduct"/>
    <property type="match status" value="1"/>
</dbReference>
<evidence type="ECO:0000256" key="10">
    <source>
        <dbReference type="SAM" id="MobiDB-lite"/>
    </source>
</evidence>
<evidence type="ECO:0000256" key="7">
    <source>
        <dbReference type="ARBA" id="ARBA00023002"/>
    </source>
</evidence>
<feature type="compositionally biased region" description="Low complexity" evidence="10">
    <location>
        <begin position="590"/>
        <end position="604"/>
    </location>
</feature>
<dbReference type="InterPro" id="IPR039261">
    <property type="entry name" value="FNR_nucleotide-bd"/>
</dbReference>
<evidence type="ECO:0000313" key="14">
    <source>
        <dbReference type="Proteomes" id="UP000245884"/>
    </source>
</evidence>
<keyword evidence="6 11" id="KW-1133">Transmembrane helix</keyword>
<feature type="transmembrane region" description="Helical" evidence="11">
    <location>
        <begin position="180"/>
        <end position="201"/>
    </location>
</feature>
<dbReference type="GO" id="GO:0000293">
    <property type="term" value="F:ferric-chelate reductase activity"/>
    <property type="evidence" value="ECO:0007669"/>
    <property type="project" value="UniProtKB-ARBA"/>
</dbReference>
<comment type="similarity">
    <text evidence="2">Belongs to the ferric reductase (FRE) family.</text>
</comment>
<feature type="transmembrane region" description="Helical" evidence="11">
    <location>
        <begin position="261"/>
        <end position="283"/>
    </location>
</feature>
<evidence type="ECO:0000313" key="13">
    <source>
        <dbReference type="EMBL" id="PWN28676.1"/>
    </source>
</evidence>
<dbReference type="Gene3D" id="3.40.50.80">
    <property type="entry name" value="Nucleotide-binding domain of ferredoxin-NADP reductase (FNR) module"/>
    <property type="match status" value="1"/>
</dbReference>
<reference evidence="13 14" key="1">
    <citation type="journal article" date="2018" name="Mol. Biol. Evol.">
        <title>Broad Genomic Sampling Reveals a Smut Pathogenic Ancestry of the Fungal Clade Ustilaginomycotina.</title>
        <authorList>
            <person name="Kijpornyongpan T."/>
            <person name="Mondo S.J."/>
            <person name="Barry K."/>
            <person name="Sandor L."/>
            <person name="Lee J."/>
            <person name="Lipzen A."/>
            <person name="Pangilinan J."/>
            <person name="LaButti K."/>
            <person name="Hainaut M."/>
            <person name="Henrissat B."/>
            <person name="Grigoriev I.V."/>
            <person name="Spatafora J.W."/>
            <person name="Aime M.C."/>
        </authorList>
    </citation>
    <scope>NUCLEOTIDE SEQUENCE [LARGE SCALE GENOMIC DNA]</scope>
    <source>
        <strain evidence="13 14">MCA 5214</strain>
    </source>
</reference>
<evidence type="ECO:0000256" key="5">
    <source>
        <dbReference type="ARBA" id="ARBA00022982"/>
    </source>
</evidence>
<dbReference type="GO" id="GO:0006879">
    <property type="term" value="P:intracellular iron ion homeostasis"/>
    <property type="evidence" value="ECO:0007669"/>
    <property type="project" value="TreeGrafter"/>
</dbReference>
<sequence>MSLAALNPRHIQNFSDAATLEPHWGYAMRALPCKNDAGSCEYLDVVYHAHDVGMLYVGILWASIAGVLLLWAVWRQSSRSSTGGPAYGRLADDEDGTRPIPSQRRPLLSPLITFTRRHLLQRNPLPSIFGNASRLQLLILAVLLGYLTLFTFLGITYKTWTTPVKAQPGLYQTRSSLGPWSDRLGVLAFALLPFSILLASRESVLSLVTGVPYQHFNFLHRWLGHVIFAQSLLHTIGWCIVELRLYQPQPSVGSAWVKQKYIIYGLVAMGLLLVLWVSALPFVIRRTGYEVFRKAHYLLAMLFIGGCWGHWKQLECFLIPSLVLWLLDRAVRLVRTGMIHYYHRDAASGEKGLVTPPTFGFSTFKAHARIFENEVDSAIVRLDLHHSNPAAAWLPGQHFFLTFPECSLWQSHPFTPVCQPYTEAGSGSQSYVFRAKRGETKKVASLVRGRKGRVGEKDERGKVIKDERVAVILSGPYGQSVVEDDGNGEHDVLCVAGGTGITFVLPVLLHHLAHDAEDGRRLVLVWVVRHRSDARWLEGEVQALRDSKRVEVKLFVTRDDHAADAVEKGSASASSSSSASRAEGRPDLASLVSSVTSTSRPTRVYGSGPAGMLNDLRDAVAGCEGPKEVKLVCDDRLEW</sequence>
<feature type="region of interest" description="Disordered" evidence="10">
    <location>
        <begin position="566"/>
        <end position="608"/>
    </location>
</feature>
<feature type="region of interest" description="Disordered" evidence="10">
    <location>
        <begin position="79"/>
        <end position="104"/>
    </location>
</feature>
<evidence type="ECO:0000259" key="12">
    <source>
        <dbReference type="PROSITE" id="PS51384"/>
    </source>
</evidence>
<protein>
    <recommendedName>
        <fullName evidence="12">FAD-binding FR-type domain-containing protein</fullName>
    </recommendedName>
</protein>
<keyword evidence="4 11" id="KW-0812">Transmembrane</keyword>
<name>A0A316UTQ4_9BASI</name>
<feature type="transmembrane region" description="Helical" evidence="11">
    <location>
        <begin position="53"/>
        <end position="74"/>
    </location>
</feature>
<dbReference type="Proteomes" id="UP000245884">
    <property type="component" value="Unassembled WGS sequence"/>
</dbReference>
<dbReference type="Pfam" id="PF08030">
    <property type="entry name" value="NAD_binding_6"/>
    <property type="match status" value="1"/>
</dbReference>
<comment type="subcellular location">
    <subcellularLocation>
        <location evidence="1">Membrane</location>
        <topology evidence="1">Multi-pass membrane protein</topology>
    </subcellularLocation>
</comment>
<keyword evidence="5" id="KW-0249">Electron transport</keyword>
<evidence type="ECO:0000256" key="6">
    <source>
        <dbReference type="ARBA" id="ARBA00022989"/>
    </source>
</evidence>
<dbReference type="SFLD" id="SFLDS00052">
    <property type="entry name" value="Ferric_Reductase_Domain"/>
    <property type="match status" value="1"/>
</dbReference>
<dbReference type="GO" id="GO:0015677">
    <property type="term" value="P:copper ion import"/>
    <property type="evidence" value="ECO:0007669"/>
    <property type="project" value="TreeGrafter"/>
</dbReference>
<dbReference type="SUPFAM" id="SSF52343">
    <property type="entry name" value="Ferredoxin reductase-like, C-terminal NADP-linked domain"/>
    <property type="match status" value="1"/>
</dbReference>
<dbReference type="AlphaFoldDB" id="A0A316UTQ4"/>
<dbReference type="PANTHER" id="PTHR32361">
    <property type="entry name" value="FERRIC/CUPRIC REDUCTASE TRANSMEMBRANE COMPONENT"/>
    <property type="match status" value="1"/>
</dbReference>
<dbReference type="GO" id="GO:0005886">
    <property type="term" value="C:plasma membrane"/>
    <property type="evidence" value="ECO:0007669"/>
    <property type="project" value="TreeGrafter"/>
</dbReference>
<organism evidence="13 14">
    <name type="scientific">Jaminaea rosea</name>
    <dbReference type="NCBI Taxonomy" id="1569628"/>
    <lineage>
        <taxon>Eukaryota</taxon>
        <taxon>Fungi</taxon>
        <taxon>Dikarya</taxon>
        <taxon>Basidiomycota</taxon>
        <taxon>Ustilaginomycotina</taxon>
        <taxon>Exobasidiomycetes</taxon>
        <taxon>Microstromatales</taxon>
        <taxon>Microstromatales incertae sedis</taxon>
        <taxon>Jaminaea</taxon>
    </lineage>
</organism>
<dbReference type="InterPro" id="IPR013121">
    <property type="entry name" value="Fe_red_NAD-bd_6"/>
</dbReference>
<keyword evidence="7" id="KW-0560">Oxidoreductase</keyword>
<dbReference type="InterPro" id="IPR017927">
    <property type="entry name" value="FAD-bd_FR_type"/>
</dbReference>
<feature type="transmembrane region" description="Helical" evidence="11">
    <location>
        <begin position="222"/>
        <end position="241"/>
    </location>
</feature>
<dbReference type="RefSeq" id="XP_025363288.1">
    <property type="nucleotide sequence ID" value="XM_025505938.1"/>
</dbReference>
<dbReference type="GO" id="GO:0006826">
    <property type="term" value="P:iron ion transport"/>
    <property type="evidence" value="ECO:0007669"/>
    <property type="project" value="TreeGrafter"/>
</dbReference>
<dbReference type="InterPro" id="IPR051410">
    <property type="entry name" value="Ferric/Cupric_Reductase"/>
</dbReference>
<dbReference type="CDD" id="cd06186">
    <property type="entry name" value="NOX_Duox_like_FAD_NADP"/>
    <property type="match status" value="1"/>
</dbReference>
<dbReference type="OrthoDB" id="17725at2759"/>
<dbReference type="InterPro" id="IPR013130">
    <property type="entry name" value="Fe3_Rdtase_TM_dom"/>
</dbReference>
<evidence type="ECO:0000256" key="9">
    <source>
        <dbReference type="ARBA" id="ARBA00023136"/>
    </source>
</evidence>
<dbReference type="PROSITE" id="PS51384">
    <property type="entry name" value="FAD_FR"/>
    <property type="match status" value="1"/>
</dbReference>
<evidence type="ECO:0000256" key="11">
    <source>
        <dbReference type="SAM" id="Phobius"/>
    </source>
</evidence>
<dbReference type="SFLD" id="SFLDG01168">
    <property type="entry name" value="Ferric_reductase_subgroup_(FRE"/>
    <property type="match status" value="1"/>
</dbReference>
<evidence type="ECO:0000256" key="4">
    <source>
        <dbReference type="ARBA" id="ARBA00022692"/>
    </source>
</evidence>
<evidence type="ECO:0000256" key="2">
    <source>
        <dbReference type="ARBA" id="ARBA00006278"/>
    </source>
</evidence>
<feature type="compositionally biased region" description="Low complexity" evidence="10">
    <location>
        <begin position="570"/>
        <end position="580"/>
    </location>
</feature>
<proteinExistence type="inferred from homology"/>
<dbReference type="Pfam" id="PF08022">
    <property type="entry name" value="FAD_binding_8"/>
    <property type="match status" value="1"/>
</dbReference>
<evidence type="ECO:0000256" key="1">
    <source>
        <dbReference type="ARBA" id="ARBA00004141"/>
    </source>
</evidence>
<keyword evidence="14" id="KW-1185">Reference proteome</keyword>
<keyword evidence="3" id="KW-0813">Transport</keyword>
<dbReference type="EMBL" id="KZ819665">
    <property type="protein sequence ID" value="PWN28676.1"/>
    <property type="molecule type" value="Genomic_DNA"/>
</dbReference>
<keyword evidence="9 11" id="KW-0472">Membrane</keyword>
<dbReference type="STRING" id="1569628.A0A316UTQ4"/>
<dbReference type="PANTHER" id="PTHR32361:SF3">
    <property type="entry name" value="REDUCTASE, PUTATIVE (AFU_ORTHOLOGUE AFUA_6G13750)-RELATED"/>
    <property type="match status" value="1"/>
</dbReference>
<gene>
    <name evidence="13" type="ORF">BDZ90DRAFT_231641</name>
</gene>
<keyword evidence="8" id="KW-0406">Ion transport</keyword>